<evidence type="ECO:0000313" key="1">
    <source>
        <dbReference type="EMBL" id="EHB92662.1"/>
    </source>
</evidence>
<dbReference type="AlphaFoldDB" id="G5H723"/>
<dbReference type="CDD" id="cd06529">
    <property type="entry name" value="S24_LexA-like"/>
    <property type="match status" value="1"/>
</dbReference>
<dbReference type="GeneID" id="92816120"/>
<dbReference type="eggNOG" id="COG2932">
    <property type="taxonomic scope" value="Bacteria"/>
</dbReference>
<name>G5H723_9BACT</name>
<reference evidence="1 2" key="1">
    <citation type="submission" date="2011-08" db="EMBL/GenBank/DDBJ databases">
        <title>The Genome Sequence of Alistipes indistinctus YIT 12060.</title>
        <authorList>
            <consortium name="The Broad Institute Genome Sequencing Platform"/>
            <person name="Earl A."/>
            <person name="Ward D."/>
            <person name="Feldgarden M."/>
            <person name="Gevers D."/>
            <person name="Morotomi M."/>
            <person name="Young S.K."/>
            <person name="Zeng Q."/>
            <person name="Gargeya S."/>
            <person name="Fitzgerald M."/>
            <person name="Haas B."/>
            <person name="Abouelleil A."/>
            <person name="Alvarado L."/>
            <person name="Arachchi H.M."/>
            <person name="Berlin A."/>
            <person name="Brown A."/>
            <person name="Chapman S.B."/>
            <person name="Chen Z."/>
            <person name="Dunbar C."/>
            <person name="Freedman E."/>
            <person name="Gearin G."/>
            <person name="Gellesch M."/>
            <person name="Goldberg J."/>
            <person name="Griggs A."/>
            <person name="Gujja S."/>
            <person name="Heiman D."/>
            <person name="Howarth C."/>
            <person name="Larson L."/>
            <person name="Lui A."/>
            <person name="MacDonald P.J.P."/>
            <person name="Montmayeur A."/>
            <person name="Murphy C."/>
            <person name="Neiman D."/>
            <person name="Pearson M."/>
            <person name="Priest M."/>
            <person name="Roberts A."/>
            <person name="Saif S."/>
            <person name="Shea T."/>
            <person name="Shenoy N."/>
            <person name="Sisk P."/>
            <person name="Stolte C."/>
            <person name="Sykes S."/>
            <person name="Wortman J."/>
            <person name="Nusbaum C."/>
            <person name="Birren B."/>
        </authorList>
    </citation>
    <scope>NUCLEOTIDE SEQUENCE [LARGE SCALE GENOMIC DNA]</scope>
    <source>
        <strain evidence="1 2">YIT 12060</strain>
    </source>
</reference>
<dbReference type="OrthoDB" id="796548at2"/>
<dbReference type="STRING" id="742725.HMPREF9450_00866"/>
<dbReference type="InterPro" id="IPR001387">
    <property type="entry name" value="Cro/C1-type_HTH"/>
</dbReference>
<sequence length="296" mass="32782">MILERLKQYIDAKGITIAAFEREAGMSNAAFGKALKNNGAIGTDKLENILSAYPDINPVWLLTGNGNMLTSGNPAATAPDAGRSVSPTTVPAGYGNLTYRVIRVNDNRLLYEGTRDGALPDELQVETLETAAENSERSEDAPRKLPPILRLPAGVIGEGPHKCIRVRGEAMAPTLREGDFVVTAQVGRNDWPEIRERQLYLVIDTGGNPHLSRIKNRLGDYQFIACTCDNPDKGQYPDRNLMEHEIAEIWEVKCLLSANIPERHDAVSRDIEQLRQEISEIRKFLSKPADNPGERR</sequence>
<dbReference type="RefSeq" id="WP_009133672.1">
    <property type="nucleotide sequence ID" value="NZ_CP102250.1"/>
</dbReference>
<dbReference type="EMBL" id="ADLD01000009">
    <property type="protein sequence ID" value="EHB92662.1"/>
    <property type="molecule type" value="Genomic_DNA"/>
</dbReference>
<dbReference type="Proteomes" id="UP000006008">
    <property type="component" value="Unassembled WGS sequence"/>
</dbReference>
<dbReference type="InterPro" id="IPR039418">
    <property type="entry name" value="LexA-like"/>
</dbReference>
<gene>
    <name evidence="1" type="ORF">HMPREF9450_00866</name>
</gene>
<protein>
    <recommendedName>
        <fullName evidence="3">Peptidase S24/S26A/S26B/S26C domain-containing protein</fullName>
    </recommendedName>
</protein>
<evidence type="ECO:0008006" key="3">
    <source>
        <dbReference type="Google" id="ProtNLM"/>
    </source>
</evidence>
<evidence type="ECO:0000313" key="2">
    <source>
        <dbReference type="Proteomes" id="UP000006008"/>
    </source>
</evidence>
<organism evidence="1 2">
    <name type="scientific">Alistipes indistinctus YIT 12060</name>
    <dbReference type="NCBI Taxonomy" id="742725"/>
    <lineage>
        <taxon>Bacteria</taxon>
        <taxon>Pseudomonadati</taxon>
        <taxon>Bacteroidota</taxon>
        <taxon>Bacteroidia</taxon>
        <taxon>Bacteroidales</taxon>
        <taxon>Rikenellaceae</taxon>
        <taxon>Alistipes</taxon>
    </lineage>
</organism>
<dbReference type="PATRIC" id="fig|742725.3.peg.919"/>
<comment type="caution">
    <text evidence="1">The sequence shown here is derived from an EMBL/GenBank/DDBJ whole genome shotgun (WGS) entry which is preliminary data.</text>
</comment>
<keyword evidence="2" id="KW-1185">Reference proteome</keyword>
<dbReference type="HOGENOM" id="CLU_074799_1_0_10"/>
<proteinExistence type="predicted"/>
<dbReference type="CDD" id="cd00093">
    <property type="entry name" value="HTH_XRE"/>
    <property type="match status" value="1"/>
</dbReference>
<accession>G5H723</accession>